<evidence type="ECO:0000256" key="5">
    <source>
        <dbReference type="ARBA" id="ARBA00022692"/>
    </source>
</evidence>
<dbReference type="InterPro" id="IPR000626">
    <property type="entry name" value="Ubiquitin-like_dom"/>
</dbReference>
<evidence type="ECO:0000256" key="1">
    <source>
        <dbReference type="ARBA" id="ARBA00004442"/>
    </source>
</evidence>
<dbReference type="PANTHER" id="PTHR30026">
    <property type="entry name" value="OUTER MEMBRANE PROTEIN TOLC"/>
    <property type="match status" value="1"/>
</dbReference>
<reference evidence="9 10" key="1">
    <citation type="submission" date="2006-03" db="EMBL/GenBank/DDBJ databases">
        <authorList>
            <person name="Bartlett D.H."/>
            <person name="Valle G."/>
            <person name="Lauro F.M."/>
            <person name="Vezzi A."/>
            <person name="Simonato F."/>
            <person name="Eloe E."/>
            <person name="Vitulo N."/>
            <person name="Stratton T.K."/>
            <person name="D'angelo M."/>
            <person name="Ferriera S."/>
            <person name="Johnson J."/>
            <person name="Kravitz S."/>
            <person name="Beeson K."/>
            <person name="Sutton G."/>
            <person name="Rogers Y."/>
            <person name="Friedman R."/>
            <person name="Frazier M."/>
            <person name="Venter J.C."/>
        </authorList>
    </citation>
    <scope>NUCLEOTIDE SEQUENCE [LARGE SCALE GENOMIC DNA]</scope>
    <source>
        <strain evidence="9 10">3TCK</strain>
    </source>
</reference>
<comment type="similarity">
    <text evidence="2">Belongs to the outer membrane factor (OMF) (TC 1.B.17) family.</text>
</comment>
<evidence type="ECO:0000256" key="6">
    <source>
        <dbReference type="ARBA" id="ARBA00023136"/>
    </source>
</evidence>
<accession>Q1Z687</accession>
<gene>
    <name evidence="9" type="ORF">P3TCK_12251</name>
</gene>
<dbReference type="GO" id="GO:0009279">
    <property type="term" value="C:cell outer membrane"/>
    <property type="evidence" value="ECO:0007669"/>
    <property type="project" value="UniProtKB-SubCell"/>
</dbReference>
<dbReference type="Proteomes" id="UP000003789">
    <property type="component" value="Unassembled WGS sequence"/>
</dbReference>
<dbReference type="HOGENOM" id="CLU_012817_1_0_6"/>
<keyword evidence="6" id="KW-0472">Membrane</keyword>
<evidence type="ECO:0000256" key="4">
    <source>
        <dbReference type="ARBA" id="ARBA00022452"/>
    </source>
</evidence>
<dbReference type="Pfam" id="PF02321">
    <property type="entry name" value="OEP"/>
    <property type="match status" value="2"/>
</dbReference>
<comment type="subcellular location">
    <subcellularLocation>
        <location evidence="1">Cell outer membrane</location>
    </subcellularLocation>
</comment>
<protein>
    <submittedName>
        <fullName evidence="9">Putative outer membrane protein TolC</fullName>
    </submittedName>
</protein>
<keyword evidence="4" id="KW-1134">Transmembrane beta strand</keyword>
<evidence type="ECO:0000259" key="8">
    <source>
        <dbReference type="PROSITE" id="PS50053"/>
    </source>
</evidence>
<dbReference type="GO" id="GO:0015288">
    <property type="term" value="F:porin activity"/>
    <property type="evidence" value="ECO:0007669"/>
    <property type="project" value="TreeGrafter"/>
</dbReference>
<keyword evidence="7" id="KW-0998">Cell outer membrane</keyword>
<feature type="domain" description="Ubiquitin-like" evidence="8">
    <location>
        <begin position="336"/>
        <end position="403"/>
    </location>
</feature>
<evidence type="ECO:0000256" key="3">
    <source>
        <dbReference type="ARBA" id="ARBA00022448"/>
    </source>
</evidence>
<keyword evidence="5" id="KW-0812">Transmembrane</keyword>
<dbReference type="InterPro" id="IPR003423">
    <property type="entry name" value="OMP_efflux"/>
</dbReference>
<dbReference type="EMBL" id="AAPH01000007">
    <property type="protein sequence ID" value="EAS43957.1"/>
    <property type="molecule type" value="Genomic_DNA"/>
</dbReference>
<evidence type="ECO:0000313" key="10">
    <source>
        <dbReference type="Proteomes" id="UP000003789"/>
    </source>
</evidence>
<evidence type="ECO:0000313" key="9">
    <source>
        <dbReference type="EMBL" id="EAS43957.1"/>
    </source>
</evidence>
<evidence type="ECO:0000256" key="7">
    <source>
        <dbReference type="ARBA" id="ARBA00023237"/>
    </source>
</evidence>
<organism evidence="9 10">
    <name type="scientific">Photobacterium profundum 3TCK</name>
    <dbReference type="NCBI Taxonomy" id="314280"/>
    <lineage>
        <taxon>Bacteria</taxon>
        <taxon>Pseudomonadati</taxon>
        <taxon>Pseudomonadota</taxon>
        <taxon>Gammaproteobacteria</taxon>
        <taxon>Vibrionales</taxon>
        <taxon>Vibrionaceae</taxon>
        <taxon>Photobacterium</taxon>
    </lineage>
</organism>
<dbReference type="GO" id="GO:0015562">
    <property type="term" value="F:efflux transmembrane transporter activity"/>
    <property type="evidence" value="ECO:0007669"/>
    <property type="project" value="InterPro"/>
</dbReference>
<sequence>MPKLIQVSVGTTPRNKRLQHVAIFLQRVAILLQKSYRIVGGVFLIGMATPTYAITIEQAWEASKAFDPSYQKAQIDTQISETNIRSSRSDLLPSLNASATSSWNDDGKNTNGYSVGLSQTIWDSAKWSSLNASEAFYVSSQLQERQAHNDLAEKLITAYLNLAKANGDLRLAQQKLDEGQKMLTITEQRYAAGSIMITEVEDMRANHVDEQALILQTQSDIDTLQSALTALINQVPDSVNEISTTSLKQPVMQVNSENEWLALARDNSPELLAAQQTLKANQFQYDQAKSGYYPTVAGSINYSDNDRRKSDDLSAGITLNIPIDLNGSTRASVDRSSLTLNQAKQDIRIVEINIKQTIQSRFNQVQLDWQRVEIAQQQVASRERALKSKQTVYDAGLVDATDIITAHNNLFSSKNSLQSLLYQYWQHRVSLLKSVGKLDDETIKQISRALAA</sequence>
<dbReference type="GO" id="GO:1990281">
    <property type="term" value="C:efflux pump complex"/>
    <property type="evidence" value="ECO:0007669"/>
    <property type="project" value="TreeGrafter"/>
</dbReference>
<dbReference type="SUPFAM" id="SSF56954">
    <property type="entry name" value="Outer membrane efflux proteins (OEP)"/>
    <property type="match status" value="1"/>
</dbReference>
<proteinExistence type="inferred from homology"/>
<comment type="caution">
    <text evidence="9">The sequence shown here is derived from an EMBL/GenBank/DDBJ whole genome shotgun (WGS) entry which is preliminary data.</text>
</comment>
<dbReference type="AlphaFoldDB" id="Q1Z687"/>
<dbReference type="PROSITE" id="PS50053">
    <property type="entry name" value="UBIQUITIN_2"/>
    <property type="match status" value="1"/>
</dbReference>
<name>Q1Z687_9GAMM</name>
<dbReference type="InterPro" id="IPR051906">
    <property type="entry name" value="TolC-like"/>
</dbReference>
<dbReference type="PANTHER" id="PTHR30026:SF20">
    <property type="entry name" value="OUTER MEMBRANE PROTEIN TOLC"/>
    <property type="match status" value="1"/>
</dbReference>
<dbReference type="Gene3D" id="1.20.1600.10">
    <property type="entry name" value="Outer membrane efflux proteins (OEP)"/>
    <property type="match status" value="1"/>
</dbReference>
<evidence type="ECO:0000256" key="2">
    <source>
        <dbReference type="ARBA" id="ARBA00007613"/>
    </source>
</evidence>
<keyword evidence="3" id="KW-0813">Transport</keyword>